<evidence type="ECO:0000313" key="3">
    <source>
        <dbReference type="Proteomes" id="UP000499080"/>
    </source>
</evidence>
<name>A0A4Y2U0V2_ARAVE</name>
<accession>A0A4Y2U0V2</accession>
<protein>
    <recommendedName>
        <fullName evidence="4">EGF-like domain-containing protein</fullName>
    </recommendedName>
</protein>
<dbReference type="OrthoDB" id="6435857at2759"/>
<sequence>MLRNKLLIFTCFVLSSYFVYINADLNLQENNIDETRNSQQNSNAYSLADEDIHPPQRADCSCTNGQCVNEGGKEVCKCNPGYGNYTKAWCKACECGPNKSCIWISTGFWSSEKTCFCNPGYFEDNRKNCV</sequence>
<organism evidence="2 3">
    <name type="scientific">Araneus ventricosus</name>
    <name type="common">Orbweaver spider</name>
    <name type="synonym">Epeira ventricosa</name>
    <dbReference type="NCBI Taxonomy" id="182803"/>
    <lineage>
        <taxon>Eukaryota</taxon>
        <taxon>Metazoa</taxon>
        <taxon>Ecdysozoa</taxon>
        <taxon>Arthropoda</taxon>
        <taxon>Chelicerata</taxon>
        <taxon>Arachnida</taxon>
        <taxon>Araneae</taxon>
        <taxon>Araneomorphae</taxon>
        <taxon>Entelegynae</taxon>
        <taxon>Araneoidea</taxon>
        <taxon>Araneidae</taxon>
        <taxon>Araneus</taxon>
    </lineage>
</organism>
<keyword evidence="1" id="KW-0732">Signal</keyword>
<evidence type="ECO:0000256" key="1">
    <source>
        <dbReference type="SAM" id="SignalP"/>
    </source>
</evidence>
<keyword evidence="3" id="KW-1185">Reference proteome</keyword>
<feature type="chain" id="PRO_5021280764" description="EGF-like domain-containing protein" evidence="1">
    <location>
        <begin position="24"/>
        <end position="130"/>
    </location>
</feature>
<gene>
    <name evidence="2" type="ORF">AVEN_99471_1</name>
</gene>
<evidence type="ECO:0000313" key="2">
    <source>
        <dbReference type="EMBL" id="GBO05276.1"/>
    </source>
</evidence>
<dbReference type="EMBL" id="BGPR01031971">
    <property type="protein sequence ID" value="GBO05276.1"/>
    <property type="molecule type" value="Genomic_DNA"/>
</dbReference>
<comment type="caution">
    <text evidence="2">The sequence shown here is derived from an EMBL/GenBank/DDBJ whole genome shotgun (WGS) entry which is preliminary data.</text>
</comment>
<feature type="non-terminal residue" evidence="2">
    <location>
        <position position="130"/>
    </location>
</feature>
<evidence type="ECO:0008006" key="4">
    <source>
        <dbReference type="Google" id="ProtNLM"/>
    </source>
</evidence>
<feature type="signal peptide" evidence="1">
    <location>
        <begin position="1"/>
        <end position="23"/>
    </location>
</feature>
<dbReference type="Proteomes" id="UP000499080">
    <property type="component" value="Unassembled WGS sequence"/>
</dbReference>
<dbReference type="AlphaFoldDB" id="A0A4Y2U0V2"/>
<proteinExistence type="predicted"/>
<reference evidence="2 3" key="1">
    <citation type="journal article" date="2019" name="Sci. Rep.">
        <title>Orb-weaving spider Araneus ventricosus genome elucidates the spidroin gene catalogue.</title>
        <authorList>
            <person name="Kono N."/>
            <person name="Nakamura H."/>
            <person name="Ohtoshi R."/>
            <person name="Moran D.A.P."/>
            <person name="Shinohara A."/>
            <person name="Yoshida Y."/>
            <person name="Fujiwara M."/>
            <person name="Mori M."/>
            <person name="Tomita M."/>
            <person name="Arakawa K."/>
        </authorList>
    </citation>
    <scope>NUCLEOTIDE SEQUENCE [LARGE SCALE GENOMIC DNA]</scope>
</reference>